<evidence type="ECO:0000259" key="14">
    <source>
        <dbReference type="Pfam" id="PF13476"/>
    </source>
</evidence>
<dbReference type="PANTHER" id="PTHR19306">
    <property type="entry name" value="STRUCTURAL MAINTENANCE OF CHROMOSOMES 5,6 SMC5, SMC6"/>
    <property type="match status" value="1"/>
</dbReference>
<dbReference type="PANTHER" id="PTHR19306:SF6">
    <property type="entry name" value="STRUCTURAL MAINTENANCE OF CHROMOSOMES PROTEIN 6"/>
    <property type="match status" value="1"/>
</dbReference>
<evidence type="ECO:0000256" key="1">
    <source>
        <dbReference type="ARBA" id="ARBA00004123"/>
    </source>
</evidence>
<evidence type="ECO:0000256" key="9">
    <source>
        <dbReference type="ARBA" id="ARBA00023172"/>
    </source>
</evidence>
<dbReference type="GO" id="GO:0016887">
    <property type="term" value="F:ATP hydrolysis activity"/>
    <property type="evidence" value="ECO:0007669"/>
    <property type="project" value="InterPro"/>
</dbReference>
<dbReference type="RefSeq" id="XP_007514673.1">
    <property type="nucleotide sequence ID" value="XM_007514611.1"/>
</dbReference>
<evidence type="ECO:0000313" key="16">
    <source>
        <dbReference type="Proteomes" id="UP000198341"/>
    </source>
</evidence>
<dbReference type="Proteomes" id="UP000198341">
    <property type="component" value="Chromosome 2"/>
</dbReference>
<evidence type="ECO:0000256" key="2">
    <source>
        <dbReference type="ARBA" id="ARBA00004286"/>
    </source>
</evidence>
<sequence length="1094" mass="123525">MGEKGKKRTQDELEKGEEDAVEIMPGTIKSVRLQNFMCHEHLLVDLGPRINFITGENGSGKSAVLTALTLALGTSARKTNRTSKDGVKGLIRTGQHSAKIIVELRNEGSDAFEPEKFGDVIIIEKNIVNTGGSTMKMKTRHGPGAGEKKEVTVYTKSEDLARMCDHLNLNCENPICVMTQDGSREFLSSGKDRDKYNFYMKATLLESVLSELQTSKDRLDLMGENLKIKEQTIPEMESLVADLETKMQMFTLKRKLSTELHLARILFPWAGVAAMKLEMDKLTEEIEEANAQLQQFDAQLKARGAKKEKYENKRKELGEEVEKIKSQEIGQALLRKQEYTDSMKTAERMMISAKRAMDGAEANVKDKVKERDNQKRLLETEKEKAVSATQNASGQNDAALLAAKVKYEKARGEKEAFETAVKEVNERVTKAGFEVRNISNRIRGKEQSVNQQQQTIKRMENASKDANAQFGEWVPKLLDVIKKNENKFSRPPIGPVGANVLLKQDKWGLCVEECCGREFEKFLVHSAKDVSVLQKIAKDANCKVPVIACMNFDAPRHNTKENSPDGSLLTVLDVLDFKNNAVFNYLVDKAQVERVMLTTSDKEAASIVHHRFGQPKHPKSKNVAYALTVDMRSYRQIGGTQQVQPFRRQVLNSPVRLIKDKKAEIGKAKSKLVEIQTEMKDAQKAMERERKALSDAKAEQTKTESGRLKIVRNVRTTLDEYQNKKQEVQEAVQDVAEVDLEELERELAEKEEALVNSEDEKRVLMEDHVQKKEDYVAKKAALDSFIDNQVGLSAQLDKYDSDLGACVRKIETEEETLKKLSYGKEEKMKERDVKVKMLDEKKLEFVESEKNVIECTKSDKTGESIKSLEEAEAHKAEFDVYKGIDAAQKHIQSIKNKIAREEAMHEQPFEEVRDLLDEAKSKLNKTKRSLKNTKEPKNLLSKLVKKRKLAFEEVATNVKREVSGNFGFHLSKKPGCGGGLDVDYTNRTLTMNVQMKNKTVTNINGLSGGERSFTTLALTLAMGELSESPFRAMDEFDVFMDEVARKVSMNSLLEFARGDEELSRQFILITPQNISGIDAKAKDIHVFQMRAPRT</sequence>
<dbReference type="GO" id="GO:0005634">
    <property type="term" value="C:nucleus"/>
    <property type="evidence" value="ECO:0007669"/>
    <property type="project" value="UniProtKB-SubCell"/>
</dbReference>
<dbReference type="OrthoDB" id="10072614at2759"/>
<keyword evidence="8 12" id="KW-0175">Coiled coil</keyword>
<dbReference type="GO" id="GO:0000724">
    <property type="term" value="P:double-strand break repair via homologous recombination"/>
    <property type="evidence" value="ECO:0007669"/>
    <property type="project" value="TreeGrafter"/>
</dbReference>
<feature type="domain" description="Rad50/SbcC-type AAA" evidence="14">
    <location>
        <begin position="30"/>
        <end position="325"/>
    </location>
</feature>
<gene>
    <name evidence="15" type="ORF">Bathy02g03090</name>
</gene>
<feature type="coiled-coil region" evidence="12">
    <location>
        <begin position="658"/>
        <end position="767"/>
    </location>
</feature>
<accession>K8F0A1</accession>
<keyword evidence="10" id="KW-0234">DNA repair</keyword>
<dbReference type="GO" id="GO:0003684">
    <property type="term" value="F:damaged DNA binding"/>
    <property type="evidence" value="ECO:0007669"/>
    <property type="project" value="TreeGrafter"/>
</dbReference>
<organism evidence="15 16">
    <name type="scientific">Bathycoccus prasinos</name>
    <dbReference type="NCBI Taxonomy" id="41875"/>
    <lineage>
        <taxon>Eukaryota</taxon>
        <taxon>Viridiplantae</taxon>
        <taxon>Chlorophyta</taxon>
        <taxon>Mamiellophyceae</taxon>
        <taxon>Mamiellales</taxon>
        <taxon>Bathycoccaceae</taxon>
        <taxon>Bathycoccus</taxon>
    </lineage>
</organism>
<name>K8F0A1_9CHLO</name>
<dbReference type="EMBL" id="FO082277">
    <property type="protein sequence ID" value="CCO14913.1"/>
    <property type="molecule type" value="Genomic_DNA"/>
</dbReference>
<dbReference type="GO" id="GO:0005524">
    <property type="term" value="F:ATP binding"/>
    <property type="evidence" value="ECO:0007669"/>
    <property type="project" value="UniProtKB-KW"/>
</dbReference>
<dbReference type="InterPro" id="IPR038729">
    <property type="entry name" value="Rad50/SbcC_AAA"/>
</dbReference>
<evidence type="ECO:0000256" key="10">
    <source>
        <dbReference type="ARBA" id="ARBA00023204"/>
    </source>
</evidence>
<dbReference type="GO" id="GO:0003697">
    <property type="term" value="F:single-stranded DNA binding"/>
    <property type="evidence" value="ECO:0007669"/>
    <property type="project" value="TreeGrafter"/>
</dbReference>
<reference evidence="15 16" key="1">
    <citation type="submission" date="2011-10" db="EMBL/GenBank/DDBJ databases">
        <authorList>
            <person name="Genoscope - CEA"/>
        </authorList>
    </citation>
    <scope>NUCLEOTIDE SEQUENCE [LARGE SCALE GENOMIC DNA]</scope>
    <source>
        <strain evidence="15 16">RCC 1105</strain>
    </source>
</reference>
<dbReference type="KEGG" id="bpg:Bathy02g03090"/>
<dbReference type="InterPro" id="IPR027417">
    <property type="entry name" value="P-loop_NTPase"/>
</dbReference>
<proteinExistence type="inferred from homology"/>
<keyword evidence="7" id="KW-0067">ATP-binding</keyword>
<dbReference type="Gene3D" id="3.40.50.300">
    <property type="entry name" value="P-loop containing nucleotide triphosphate hydrolases"/>
    <property type="match status" value="2"/>
</dbReference>
<evidence type="ECO:0000256" key="5">
    <source>
        <dbReference type="ARBA" id="ARBA00022741"/>
    </source>
</evidence>
<feature type="region of interest" description="Disordered" evidence="13">
    <location>
        <begin position="357"/>
        <end position="376"/>
    </location>
</feature>
<evidence type="ECO:0000256" key="4">
    <source>
        <dbReference type="ARBA" id="ARBA00022454"/>
    </source>
</evidence>
<keyword evidence="5" id="KW-0547">Nucleotide-binding</keyword>
<evidence type="ECO:0000256" key="3">
    <source>
        <dbReference type="ARBA" id="ARBA00006793"/>
    </source>
</evidence>
<keyword evidence="6" id="KW-0227">DNA damage</keyword>
<dbReference type="Pfam" id="PF13476">
    <property type="entry name" value="AAA_23"/>
    <property type="match status" value="1"/>
</dbReference>
<protein>
    <recommendedName>
        <fullName evidence="14">Rad50/SbcC-type AAA domain-containing protein</fullName>
    </recommendedName>
</protein>
<dbReference type="eggNOG" id="KOG0250">
    <property type="taxonomic scope" value="Eukaryota"/>
</dbReference>
<evidence type="ECO:0000256" key="6">
    <source>
        <dbReference type="ARBA" id="ARBA00022763"/>
    </source>
</evidence>
<evidence type="ECO:0000256" key="8">
    <source>
        <dbReference type="ARBA" id="ARBA00023054"/>
    </source>
</evidence>
<dbReference type="GeneID" id="19017422"/>
<dbReference type="AlphaFoldDB" id="K8F0A1"/>
<comment type="subcellular location">
    <subcellularLocation>
        <location evidence="2">Chromosome</location>
    </subcellularLocation>
    <subcellularLocation>
        <location evidence="1">Nucleus</location>
    </subcellularLocation>
</comment>
<keyword evidence="11" id="KW-0539">Nucleus</keyword>
<keyword evidence="4" id="KW-0158">Chromosome</keyword>
<comment type="similarity">
    <text evidence="3">Belongs to the SMC family. SMC6 subfamily.</text>
</comment>
<dbReference type="SUPFAM" id="SSF52540">
    <property type="entry name" value="P-loop containing nucleoside triphosphate hydrolases"/>
    <property type="match status" value="1"/>
</dbReference>
<dbReference type="STRING" id="41875.K8F0A1"/>
<evidence type="ECO:0000313" key="15">
    <source>
        <dbReference type="EMBL" id="CCO14913.1"/>
    </source>
</evidence>
<keyword evidence="16" id="KW-1185">Reference proteome</keyword>
<evidence type="ECO:0000256" key="7">
    <source>
        <dbReference type="ARBA" id="ARBA00022840"/>
    </source>
</evidence>
<evidence type="ECO:0000256" key="12">
    <source>
        <dbReference type="SAM" id="Coils"/>
    </source>
</evidence>
<evidence type="ECO:0000256" key="11">
    <source>
        <dbReference type="ARBA" id="ARBA00023242"/>
    </source>
</evidence>
<dbReference type="GO" id="GO:0035861">
    <property type="term" value="C:site of double-strand break"/>
    <property type="evidence" value="ECO:0007669"/>
    <property type="project" value="TreeGrafter"/>
</dbReference>
<feature type="coiled-coil region" evidence="12">
    <location>
        <begin position="884"/>
        <end position="929"/>
    </location>
</feature>
<keyword evidence="9" id="KW-0233">DNA recombination</keyword>
<evidence type="ECO:0000256" key="13">
    <source>
        <dbReference type="SAM" id="MobiDB-lite"/>
    </source>
</evidence>
<dbReference type="GO" id="GO:0030915">
    <property type="term" value="C:Smc5-Smc6 complex"/>
    <property type="evidence" value="ECO:0007669"/>
    <property type="project" value="TreeGrafter"/>
</dbReference>